<dbReference type="Proteomes" id="UP000520814">
    <property type="component" value="Unassembled WGS sequence"/>
</dbReference>
<evidence type="ECO:0000256" key="1">
    <source>
        <dbReference type="SAM" id="Phobius"/>
    </source>
</evidence>
<dbReference type="Pfam" id="PF00990">
    <property type="entry name" value="GGDEF"/>
    <property type="match status" value="1"/>
</dbReference>
<dbReference type="GO" id="GO:1902201">
    <property type="term" value="P:negative regulation of bacterial-type flagellum-dependent cell motility"/>
    <property type="evidence" value="ECO:0007669"/>
    <property type="project" value="TreeGrafter"/>
</dbReference>
<dbReference type="NCBIfam" id="TIGR00254">
    <property type="entry name" value="GGDEF"/>
    <property type="match status" value="1"/>
</dbReference>
<keyword evidence="1" id="KW-0812">Transmembrane</keyword>
<feature type="transmembrane region" description="Helical" evidence="1">
    <location>
        <begin position="316"/>
        <end position="337"/>
    </location>
</feature>
<reference evidence="3 4" key="1">
    <citation type="submission" date="2020-08" db="EMBL/GenBank/DDBJ databases">
        <title>Genomic Encyclopedia of Type Strains, Phase IV (KMG-IV): sequencing the most valuable type-strain genomes for metagenomic binning, comparative biology and taxonomic classification.</title>
        <authorList>
            <person name="Goeker M."/>
        </authorList>
    </citation>
    <scope>NUCLEOTIDE SEQUENCE [LARGE SCALE GENOMIC DNA]</scope>
    <source>
        <strain evidence="3 4">DSM 23562</strain>
    </source>
</reference>
<feature type="domain" description="GGDEF" evidence="2">
    <location>
        <begin position="429"/>
        <end position="558"/>
    </location>
</feature>
<dbReference type="SMART" id="SM00267">
    <property type="entry name" value="GGDEF"/>
    <property type="match status" value="1"/>
</dbReference>
<dbReference type="InterPro" id="IPR043128">
    <property type="entry name" value="Rev_trsase/Diguanyl_cyclase"/>
</dbReference>
<dbReference type="InterPro" id="IPR029787">
    <property type="entry name" value="Nucleotide_cyclase"/>
</dbReference>
<gene>
    <name evidence="3" type="ORF">HNQ39_001164</name>
</gene>
<proteinExistence type="predicted"/>
<feature type="transmembrane region" description="Helical" evidence="1">
    <location>
        <begin position="82"/>
        <end position="99"/>
    </location>
</feature>
<dbReference type="InterPro" id="IPR000160">
    <property type="entry name" value="GGDEF_dom"/>
</dbReference>
<protein>
    <submittedName>
        <fullName evidence="3">Diguanylate cyclase (GGDEF)-like protein</fullName>
    </submittedName>
</protein>
<accession>A0A7W9SMK1</accession>
<feature type="transmembrane region" description="Helical" evidence="1">
    <location>
        <begin position="119"/>
        <end position="135"/>
    </location>
</feature>
<dbReference type="GO" id="GO:0052621">
    <property type="term" value="F:diguanylate cyclase activity"/>
    <property type="evidence" value="ECO:0007669"/>
    <property type="project" value="TreeGrafter"/>
</dbReference>
<dbReference type="PANTHER" id="PTHR45138:SF9">
    <property type="entry name" value="DIGUANYLATE CYCLASE DGCM-RELATED"/>
    <property type="match status" value="1"/>
</dbReference>
<sequence length="568" mass="61683">MQTPALTLAQSGTPRRGLSRELGSILLLNGALALWLLFHQKTGALHKAVDNFLQLLGPLGMAIWASRRVWKTALPRRSQLGLQLLLLGGGGFGLGTLIWGTQEALLKATPPFPSVADVIWIPSLLAVLPGIFLIAGERSSAVARIRVILDSLTTLSALITFSWYYILGPTLLNSKESLQTRLASAFYPAFDLLLVFSVLLLALLQGRARLQLPTLKLAWSFVIVIVADTSFSYQSLLGTYQTGGILDLGWPLGWMLVALSIDRLRESMIGTEAPQTSQNKRQPFWRFLIPYLLLPAIGMLVISAARNPGDEKLEPGIFFCSLVTILLVVLRQVIALLENRQLYEKVLESKLALEQEHAVSRAVSQQLQESNAQLVATQTELLNNNMALAEANVRLAALATTDGMTGLANHRTFQEQLRLELGQTAAAHEPCALLLIDVDHFKSFNDTFGHPAGDLVLCTVSGLLRQALSASHLAARYGGEEFAVLLPGLDATEAAALAEDVRARIADHAFPQRRITVSIGIAVSPDDAMSPEDLILAADQALYHSKSSGRNQATLARDVCSLRTLFAA</sequence>
<evidence type="ECO:0000313" key="3">
    <source>
        <dbReference type="EMBL" id="MBB6049402.1"/>
    </source>
</evidence>
<dbReference type="Gene3D" id="3.30.70.270">
    <property type="match status" value="1"/>
</dbReference>
<feature type="transmembrane region" description="Helical" evidence="1">
    <location>
        <begin position="217"/>
        <end position="236"/>
    </location>
</feature>
<feature type="transmembrane region" description="Helical" evidence="1">
    <location>
        <begin position="147"/>
        <end position="166"/>
    </location>
</feature>
<keyword evidence="4" id="KW-1185">Reference proteome</keyword>
<dbReference type="AlphaFoldDB" id="A0A7W9SMK1"/>
<feature type="transmembrane region" description="Helical" evidence="1">
    <location>
        <begin position="284"/>
        <end position="304"/>
    </location>
</feature>
<dbReference type="EMBL" id="JACHGW010000001">
    <property type="protein sequence ID" value="MBB6049402.1"/>
    <property type="molecule type" value="Genomic_DNA"/>
</dbReference>
<feature type="transmembrane region" description="Helical" evidence="1">
    <location>
        <begin position="248"/>
        <end position="264"/>
    </location>
</feature>
<evidence type="ECO:0000259" key="2">
    <source>
        <dbReference type="PROSITE" id="PS50887"/>
    </source>
</evidence>
<keyword evidence="1" id="KW-0472">Membrane</keyword>
<keyword evidence="1" id="KW-1133">Transmembrane helix</keyword>
<feature type="transmembrane region" description="Helical" evidence="1">
    <location>
        <begin position="52"/>
        <end position="70"/>
    </location>
</feature>
<feature type="transmembrane region" description="Helical" evidence="1">
    <location>
        <begin position="186"/>
        <end position="205"/>
    </location>
</feature>
<organism evidence="3 4">
    <name type="scientific">Armatimonas rosea</name>
    <dbReference type="NCBI Taxonomy" id="685828"/>
    <lineage>
        <taxon>Bacteria</taxon>
        <taxon>Bacillati</taxon>
        <taxon>Armatimonadota</taxon>
        <taxon>Armatimonadia</taxon>
        <taxon>Armatimonadales</taxon>
        <taxon>Armatimonadaceae</taxon>
        <taxon>Armatimonas</taxon>
    </lineage>
</organism>
<dbReference type="RefSeq" id="WP_184193010.1">
    <property type="nucleotide sequence ID" value="NZ_JACHGW010000001.1"/>
</dbReference>
<evidence type="ECO:0000313" key="4">
    <source>
        <dbReference type="Proteomes" id="UP000520814"/>
    </source>
</evidence>
<comment type="caution">
    <text evidence="3">The sequence shown here is derived from an EMBL/GenBank/DDBJ whole genome shotgun (WGS) entry which is preliminary data.</text>
</comment>
<dbReference type="FunFam" id="3.30.70.270:FF:000001">
    <property type="entry name" value="Diguanylate cyclase domain protein"/>
    <property type="match status" value="1"/>
</dbReference>
<dbReference type="PROSITE" id="PS50887">
    <property type="entry name" value="GGDEF"/>
    <property type="match status" value="1"/>
</dbReference>
<dbReference type="PANTHER" id="PTHR45138">
    <property type="entry name" value="REGULATORY COMPONENTS OF SENSORY TRANSDUCTION SYSTEM"/>
    <property type="match status" value="1"/>
</dbReference>
<name>A0A7W9SMK1_ARMRO</name>
<dbReference type="SUPFAM" id="SSF55073">
    <property type="entry name" value="Nucleotide cyclase"/>
    <property type="match status" value="1"/>
</dbReference>
<dbReference type="GO" id="GO:0043709">
    <property type="term" value="P:cell adhesion involved in single-species biofilm formation"/>
    <property type="evidence" value="ECO:0007669"/>
    <property type="project" value="TreeGrafter"/>
</dbReference>
<dbReference type="CDD" id="cd01949">
    <property type="entry name" value="GGDEF"/>
    <property type="match status" value="1"/>
</dbReference>
<feature type="transmembrane region" description="Helical" evidence="1">
    <location>
        <begin position="21"/>
        <end position="40"/>
    </location>
</feature>
<dbReference type="GO" id="GO:0005886">
    <property type="term" value="C:plasma membrane"/>
    <property type="evidence" value="ECO:0007669"/>
    <property type="project" value="TreeGrafter"/>
</dbReference>
<dbReference type="InterPro" id="IPR050469">
    <property type="entry name" value="Diguanylate_Cyclase"/>
</dbReference>